<evidence type="ECO:0000259" key="8">
    <source>
        <dbReference type="PROSITE" id="PS51202"/>
    </source>
</evidence>
<name>A0A1I6GBB1_9EURY</name>
<dbReference type="GO" id="GO:0015079">
    <property type="term" value="F:potassium ion transmembrane transporter activity"/>
    <property type="evidence" value="ECO:0007669"/>
    <property type="project" value="InterPro"/>
</dbReference>
<dbReference type="InterPro" id="IPR006037">
    <property type="entry name" value="RCK_C"/>
</dbReference>
<proteinExistence type="predicted"/>
<evidence type="ECO:0000313" key="10">
    <source>
        <dbReference type="Proteomes" id="UP000198531"/>
    </source>
</evidence>
<evidence type="ECO:0000256" key="4">
    <source>
        <dbReference type="ARBA" id="ARBA00022958"/>
    </source>
</evidence>
<keyword evidence="6" id="KW-0406">Ion transport</keyword>
<dbReference type="Gene3D" id="3.40.50.720">
    <property type="entry name" value="NAD(P)-binding Rossmann-like Domain"/>
    <property type="match status" value="1"/>
</dbReference>
<dbReference type="OrthoDB" id="169192at2157"/>
<dbReference type="RefSeq" id="WP_089804909.1">
    <property type="nucleotide sequence ID" value="NZ_FOYT01000001.1"/>
</dbReference>
<feature type="domain" description="RCK C-terminal" evidence="8">
    <location>
        <begin position="135"/>
        <end position="216"/>
    </location>
</feature>
<dbReference type="InterPro" id="IPR050721">
    <property type="entry name" value="Trk_Ktr_HKT_K-transport"/>
</dbReference>
<dbReference type="InterPro" id="IPR006036">
    <property type="entry name" value="K_uptake_TrkA"/>
</dbReference>
<protein>
    <submittedName>
        <fullName evidence="9">Trk system potassium uptake protein TrkA</fullName>
    </submittedName>
</protein>
<keyword evidence="5" id="KW-0520">NAD</keyword>
<evidence type="ECO:0000259" key="7">
    <source>
        <dbReference type="PROSITE" id="PS51201"/>
    </source>
</evidence>
<comment type="function">
    <text evidence="1">Part of a potassium transport system.</text>
</comment>
<dbReference type="PRINTS" id="PR00335">
    <property type="entry name" value="KUPTAKETRKA"/>
</dbReference>
<dbReference type="Pfam" id="PF02080">
    <property type="entry name" value="TrkA_C"/>
    <property type="match status" value="1"/>
</dbReference>
<dbReference type="Proteomes" id="UP000198531">
    <property type="component" value="Unassembled WGS sequence"/>
</dbReference>
<dbReference type="AlphaFoldDB" id="A0A1I6GBB1"/>
<organism evidence="9 10">
    <name type="scientific">Halogeometricum rufum</name>
    <dbReference type="NCBI Taxonomy" id="553469"/>
    <lineage>
        <taxon>Archaea</taxon>
        <taxon>Methanobacteriati</taxon>
        <taxon>Methanobacteriota</taxon>
        <taxon>Stenosarchaea group</taxon>
        <taxon>Halobacteria</taxon>
        <taxon>Halobacteriales</taxon>
        <taxon>Haloferacaceae</taxon>
        <taxon>Halogeometricum</taxon>
    </lineage>
</organism>
<evidence type="ECO:0000313" key="9">
    <source>
        <dbReference type="EMBL" id="SFR39465.1"/>
    </source>
</evidence>
<evidence type="ECO:0000256" key="6">
    <source>
        <dbReference type="ARBA" id="ARBA00023065"/>
    </source>
</evidence>
<keyword evidence="2" id="KW-0813">Transport</keyword>
<dbReference type="InterPro" id="IPR003148">
    <property type="entry name" value="RCK_N"/>
</dbReference>
<dbReference type="PANTHER" id="PTHR43833:SF5">
    <property type="entry name" value="TRK SYSTEM POTASSIUM UPTAKE PROTEIN TRKA"/>
    <property type="match status" value="1"/>
</dbReference>
<gene>
    <name evidence="9" type="ORF">SAMN04487947_0864</name>
</gene>
<dbReference type="STRING" id="553469.SAMN04487947_0864"/>
<evidence type="ECO:0000256" key="2">
    <source>
        <dbReference type="ARBA" id="ARBA00022448"/>
    </source>
</evidence>
<evidence type="ECO:0000256" key="3">
    <source>
        <dbReference type="ARBA" id="ARBA00022538"/>
    </source>
</evidence>
<keyword evidence="4" id="KW-0630">Potassium</keyword>
<accession>A0A1I6GBB1</accession>
<feature type="domain" description="RCK N-terminal" evidence="7">
    <location>
        <begin position="4"/>
        <end position="129"/>
    </location>
</feature>
<evidence type="ECO:0000256" key="5">
    <source>
        <dbReference type="ARBA" id="ARBA00023027"/>
    </source>
</evidence>
<dbReference type="SUPFAM" id="SSF51735">
    <property type="entry name" value="NAD(P)-binding Rossmann-fold domains"/>
    <property type="match status" value="1"/>
</dbReference>
<sequence>MPGTQRTVVAGGGRVGRNTARVLDDRGQDVVVVEEDGDVVDEIADEYFATVIRGDATRPSILEQAGLERTDVVAALTGETGTNLAICMAATHLAPDVETVMRSEVDVGDEYAPFVDEVVFTAAASARATANAVEREVRSLEDVTGTIDVVEIRVAEGAPVAGKSLTEVTFPRGAIVVSDAEGHRIAGSDTRLEAGSSYLVATEPAVSDEVMNLMRG</sequence>
<dbReference type="PANTHER" id="PTHR43833">
    <property type="entry name" value="POTASSIUM CHANNEL PROTEIN 2-RELATED-RELATED"/>
    <property type="match status" value="1"/>
</dbReference>
<dbReference type="InterPro" id="IPR036291">
    <property type="entry name" value="NAD(P)-bd_dom_sf"/>
</dbReference>
<reference evidence="10" key="1">
    <citation type="submission" date="2016-10" db="EMBL/GenBank/DDBJ databases">
        <authorList>
            <person name="Varghese N."/>
            <person name="Submissions S."/>
        </authorList>
    </citation>
    <scope>NUCLEOTIDE SEQUENCE [LARGE SCALE GENOMIC DNA]</scope>
    <source>
        <strain evidence="10">CGMCC 1.7736</strain>
    </source>
</reference>
<dbReference type="Gene3D" id="3.30.70.1450">
    <property type="entry name" value="Regulator of K+ conductance, C-terminal domain"/>
    <property type="match status" value="1"/>
</dbReference>
<keyword evidence="3" id="KW-0633">Potassium transport</keyword>
<dbReference type="Pfam" id="PF02254">
    <property type="entry name" value="TrkA_N"/>
    <property type="match status" value="1"/>
</dbReference>
<dbReference type="EMBL" id="FOYT01000001">
    <property type="protein sequence ID" value="SFR39465.1"/>
    <property type="molecule type" value="Genomic_DNA"/>
</dbReference>
<dbReference type="PROSITE" id="PS51201">
    <property type="entry name" value="RCK_N"/>
    <property type="match status" value="1"/>
</dbReference>
<dbReference type="PROSITE" id="PS51202">
    <property type="entry name" value="RCK_C"/>
    <property type="match status" value="1"/>
</dbReference>
<dbReference type="InterPro" id="IPR036721">
    <property type="entry name" value="RCK_C_sf"/>
</dbReference>
<evidence type="ECO:0000256" key="1">
    <source>
        <dbReference type="ARBA" id="ARBA00003660"/>
    </source>
</evidence>
<keyword evidence="10" id="KW-1185">Reference proteome</keyword>
<dbReference type="SUPFAM" id="SSF116726">
    <property type="entry name" value="TrkA C-terminal domain-like"/>
    <property type="match status" value="1"/>
</dbReference>
<dbReference type="GO" id="GO:0005886">
    <property type="term" value="C:plasma membrane"/>
    <property type="evidence" value="ECO:0007669"/>
    <property type="project" value="InterPro"/>
</dbReference>